<feature type="binding site" evidence="3">
    <location>
        <position position="106"/>
    </location>
    <ligand>
        <name>Mg(2+)</name>
        <dbReference type="ChEBI" id="CHEBI:18420"/>
    </ligand>
</feature>
<dbReference type="InterPro" id="IPR037143">
    <property type="entry name" value="4-PPantetheinyl_Trfase_dom_sf"/>
</dbReference>
<dbReference type="InterPro" id="IPR008278">
    <property type="entry name" value="4-PPantetheinyl_Trfase_dom"/>
</dbReference>
<evidence type="ECO:0000313" key="6">
    <source>
        <dbReference type="EMBL" id="BCB74926.1"/>
    </source>
</evidence>
<comment type="cofactor">
    <cofactor evidence="3">
        <name>Mg(2+)</name>
        <dbReference type="ChEBI" id="CHEBI:18420"/>
    </cofactor>
</comment>
<dbReference type="PRINTS" id="PR01399">
    <property type="entry name" value="ENTSNTHTASED"/>
</dbReference>
<dbReference type="Pfam" id="PF01648">
    <property type="entry name" value="ACPS"/>
    <property type="match status" value="1"/>
</dbReference>
<feature type="binding site" evidence="2">
    <location>
        <position position="47"/>
    </location>
    <ligand>
        <name>CoA</name>
        <dbReference type="ChEBI" id="CHEBI:57287"/>
    </ligand>
</feature>
<dbReference type="Gene3D" id="3.90.470.20">
    <property type="entry name" value="4'-phosphopantetheinyl transferase domain"/>
    <property type="match status" value="1"/>
</dbReference>
<dbReference type="PANTHER" id="PTHR38096:SF1">
    <property type="entry name" value="ENTEROBACTIN SYNTHASE COMPONENT D"/>
    <property type="match status" value="1"/>
</dbReference>
<evidence type="ECO:0000256" key="3">
    <source>
        <dbReference type="PIRSR" id="PIRSR603542-2"/>
    </source>
</evidence>
<sequence>MIRRILPPYLTYAESFDDATDEPLFPEEAAVVEHAVEKRRREFTTGRICARRALRRLGRPAAPLLPGAHGEPQWPAGIVGSITHCAGYRGVVVGEAPQAASIGIDAEPNEPLPGTLLESISQLDERSDVDMLRRAYPGVRWDRLLFSVKEAVYKTWFTLTGAWLGFDATLVRLHPREWTGTFAANLLVPGPEVAGEKIDTFSGRWVLSRGVLLTAIVVPGPLRADHRHAAALDR</sequence>
<keyword evidence="3" id="KW-0479">Metal-binding</keyword>
<dbReference type="GO" id="GO:0009366">
    <property type="term" value="C:enterobactin synthetase complex"/>
    <property type="evidence" value="ECO:0007669"/>
    <property type="project" value="InterPro"/>
</dbReference>
<evidence type="ECO:0000256" key="1">
    <source>
        <dbReference type="ARBA" id="ARBA00022679"/>
    </source>
</evidence>
<feature type="binding site" evidence="3">
    <location>
        <position position="107"/>
    </location>
    <ligand>
        <name>Mg(2+)</name>
        <dbReference type="ChEBI" id="CHEBI:18420"/>
    </ligand>
</feature>
<dbReference type="Pfam" id="PF17837">
    <property type="entry name" value="4PPT_N"/>
    <property type="match status" value="1"/>
</dbReference>
<keyword evidence="1 6" id="KW-0808">Transferase</keyword>
<dbReference type="GO" id="GO:0008897">
    <property type="term" value="F:holo-[acyl-carrier-protein] synthase activity"/>
    <property type="evidence" value="ECO:0007669"/>
    <property type="project" value="InterPro"/>
</dbReference>
<feature type="binding site" evidence="3">
    <location>
        <position position="105"/>
    </location>
    <ligand>
        <name>Mg(2+)</name>
        <dbReference type="ChEBI" id="CHEBI:18420"/>
    </ligand>
</feature>
<dbReference type="GO" id="GO:0009239">
    <property type="term" value="P:enterobactin biosynthetic process"/>
    <property type="evidence" value="ECO:0007669"/>
    <property type="project" value="InterPro"/>
</dbReference>
<evidence type="ECO:0000313" key="7">
    <source>
        <dbReference type="Proteomes" id="UP000502508"/>
    </source>
</evidence>
<dbReference type="SUPFAM" id="SSF56214">
    <property type="entry name" value="4'-phosphopantetheinyl transferase"/>
    <property type="match status" value="1"/>
</dbReference>
<accession>A0A6F8XM86</accession>
<feature type="domain" description="4'-phosphopantetheinyl transferase N-terminal" evidence="5">
    <location>
        <begin position="27"/>
        <end position="93"/>
    </location>
</feature>
<reference evidence="6 7" key="1">
    <citation type="submission" date="2020-03" db="EMBL/GenBank/DDBJ databases">
        <title>Whole genome shotgun sequence of Phytohabitans flavus NBRC 107702.</title>
        <authorList>
            <person name="Komaki H."/>
            <person name="Tamura T."/>
        </authorList>
    </citation>
    <scope>NUCLEOTIDE SEQUENCE [LARGE SCALE GENOMIC DNA]</scope>
    <source>
        <strain evidence="6 7">NBRC 107702</strain>
    </source>
</reference>
<gene>
    <name evidence="6" type="ORF">Pflav_013360</name>
</gene>
<dbReference type="AlphaFoldDB" id="A0A6F8XM86"/>
<organism evidence="6 7">
    <name type="scientific">Phytohabitans flavus</name>
    <dbReference type="NCBI Taxonomy" id="1076124"/>
    <lineage>
        <taxon>Bacteria</taxon>
        <taxon>Bacillati</taxon>
        <taxon>Actinomycetota</taxon>
        <taxon>Actinomycetes</taxon>
        <taxon>Micromonosporales</taxon>
        <taxon>Micromonosporaceae</taxon>
    </lineage>
</organism>
<feature type="binding site" evidence="2">
    <location>
        <begin position="83"/>
        <end position="84"/>
    </location>
    <ligand>
        <name>CoA</name>
        <dbReference type="ChEBI" id="CHEBI:57287"/>
    </ligand>
</feature>
<keyword evidence="7" id="KW-1185">Reference proteome</keyword>
<dbReference type="InterPro" id="IPR003542">
    <property type="entry name" value="Enbac_synth_compD-like"/>
</dbReference>
<dbReference type="GO" id="GO:0005886">
    <property type="term" value="C:plasma membrane"/>
    <property type="evidence" value="ECO:0007669"/>
    <property type="project" value="TreeGrafter"/>
</dbReference>
<feature type="binding site" evidence="2">
    <location>
        <position position="164"/>
    </location>
    <ligand>
        <name>CoA</name>
        <dbReference type="ChEBI" id="CHEBI:57287"/>
    </ligand>
</feature>
<feature type="domain" description="4'-phosphopantetheinyl transferase" evidence="4">
    <location>
        <begin position="101"/>
        <end position="175"/>
    </location>
</feature>
<dbReference type="PANTHER" id="PTHR38096">
    <property type="entry name" value="ENTEROBACTIN SYNTHASE COMPONENT D"/>
    <property type="match status" value="1"/>
</dbReference>
<dbReference type="InterPro" id="IPR041354">
    <property type="entry name" value="4PPT_N"/>
</dbReference>
<evidence type="ECO:0000259" key="4">
    <source>
        <dbReference type="Pfam" id="PF01648"/>
    </source>
</evidence>
<feature type="binding site" evidence="2">
    <location>
        <position position="150"/>
    </location>
    <ligand>
        <name>CoA</name>
        <dbReference type="ChEBI" id="CHEBI:57287"/>
    </ligand>
</feature>
<evidence type="ECO:0000259" key="5">
    <source>
        <dbReference type="Pfam" id="PF17837"/>
    </source>
</evidence>
<dbReference type="GO" id="GO:0000287">
    <property type="term" value="F:magnesium ion binding"/>
    <property type="evidence" value="ECO:0007669"/>
    <property type="project" value="InterPro"/>
</dbReference>
<dbReference type="Proteomes" id="UP000502508">
    <property type="component" value="Chromosome"/>
</dbReference>
<dbReference type="KEGG" id="pfla:Pflav_013360"/>
<evidence type="ECO:0000256" key="2">
    <source>
        <dbReference type="PIRSR" id="PIRSR603542-1"/>
    </source>
</evidence>
<dbReference type="EMBL" id="AP022870">
    <property type="protein sequence ID" value="BCB74926.1"/>
    <property type="molecule type" value="Genomic_DNA"/>
</dbReference>
<proteinExistence type="predicted"/>
<reference evidence="6 7" key="2">
    <citation type="submission" date="2020-03" db="EMBL/GenBank/DDBJ databases">
        <authorList>
            <person name="Ichikawa N."/>
            <person name="Kimura A."/>
            <person name="Kitahashi Y."/>
            <person name="Uohara A."/>
        </authorList>
    </citation>
    <scope>NUCLEOTIDE SEQUENCE [LARGE SCALE GENOMIC DNA]</scope>
    <source>
        <strain evidence="6 7">NBRC 107702</strain>
    </source>
</reference>
<feature type="binding site" evidence="2">
    <location>
        <position position="105"/>
    </location>
    <ligand>
        <name>CoA</name>
        <dbReference type="ChEBI" id="CHEBI:57287"/>
    </ligand>
</feature>
<protein>
    <submittedName>
        <fullName evidence="6">4'-phosphopantetheinyl transferase</fullName>
    </submittedName>
</protein>
<dbReference type="RefSeq" id="WP_173034467.1">
    <property type="nucleotide sequence ID" value="NZ_AP022870.1"/>
</dbReference>
<keyword evidence="3" id="KW-0460">Magnesium</keyword>
<name>A0A6F8XM86_9ACTN</name>
<feature type="binding site" evidence="2">
    <location>
        <position position="154"/>
    </location>
    <ligand>
        <name>CoA</name>
        <dbReference type="ChEBI" id="CHEBI:57287"/>
    </ligand>
</feature>
<feature type="binding site" evidence="2">
    <location>
        <position position="39"/>
    </location>
    <ligand>
        <name>CoA</name>
        <dbReference type="ChEBI" id="CHEBI:57287"/>
    </ligand>
</feature>